<dbReference type="EMBL" id="BDUF01000010">
    <property type="protein sequence ID" value="GAX88902.1"/>
    <property type="molecule type" value="Genomic_DNA"/>
</dbReference>
<comment type="caution">
    <text evidence="8">The sequence shown here is derived from an EMBL/GenBank/DDBJ whole genome shotgun (WGS) entry which is preliminary data.</text>
</comment>
<dbReference type="InterPro" id="IPR010809">
    <property type="entry name" value="FliD_C"/>
</dbReference>
<keyword evidence="4 5" id="KW-0975">Bacterial flagellum</keyword>
<dbReference type="GO" id="GO:0005576">
    <property type="term" value="C:extracellular region"/>
    <property type="evidence" value="ECO:0007669"/>
    <property type="project" value="UniProtKB-SubCell"/>
</dbReference>
<evidence type="ECO:0000256" key="3">
    <source>
        <dbReference type="ARBA" id="ARBA00023054"/>
    </source>
</evidence>
<dbReference type="PANTHER" id="PTHR30288:SF0">
    <property type="entry name" value="FLAGELLAR HOOK-ASSOCIATED PROTEIN 2"/>
    <property type="match status" value="1"/>
</dbReference>
<dbReference type="RefSeq" id="WP_096180605.1">
    <property type="nucleotide sequence ID" value="NZ_BDUF01000010.1"/>
</dbReference>
<dbReference type="InterPro" id="IPR010810">
    <property type="entry name" value="Flagellin_hook_IN_motif"/>
</dbReference>
<sequence length="460" mass="49540">MSNGISFTGLSSGLDWNSLVNQLMEIERLPLQRMETQRSNYSSEKSIWQQINTKLSAFDTALADLKLDATFNSKKVISSKEEIVKGTADSTAVNGKYTVEVVSMAKVDRYVSDTTFTTLGSSGNLTINVGAESLSISLAAGDDANAVATKINQAVSNKKISDTTFKGVTATVVGGRLMIEGVNTGAANTLSFTDDQGGVLVGDLGFYDSAANRLQTAADSHIKVNGLDVYSDSNEVKNALSGVTLTLVKQSLGETATIEVKNDVEKTTAAVQKIIDTYNDLINYINDQTKLDKDSKTGGTLKGDTSAKRLMDRLRFDLHNSVAKVGAYTDLSQIGIKSSDKTGVLTLDTSKLTAAIEKNPTDVKVLFFSGDTTKPGVGDKLDKFIDSYVKAESGVFAQKDKNYDSIIKDLDKQIESFEARMELREKNLRAQYLAMETALAQLNSQGNWLAGQLAGLTAQK</sequence>
<feature type="domain" description="Flagellar hook-associated protein 2 N-terminal" evidence="6">
    <location>
        <begin position="12"/>
        <end position="106"/>
    </location>
</feature>
<evidence type="ECO:0000256" key="1">
    <source>
        <dbReference type="ARBA" id="ARBA00009764"/>
    </source>
</evidence>
<dbReference type="Proteomes" id="UP000217785">
    <property type="component" value="Unassembled WGS sequence"/>
</dbReference>
<dbReference type="PANTHER" id="PTHR30288">
    <property type="entry name" value="FLAGELLAR CAP/ASSEMBLY PROTEIN FLID"/>
    <property type="match status" value="1"/>
</dbReference>
<feature type="coiled-coil region" evidence="5">
    <location>
        <begin position="407"/>
        <end position="445"/>
    </location>
</feature>
<dbReference type="GO" id="GO:0009424">
    <property type="term" value="C:bacterial-type flagellum hook"/>
    <property type="evidence" value="ECO:0007669"/>
    <property type="project" value="UniProtKB-UniRule"/>
</dbReference>
<gene>
    <name evidence="8" type="ORF">EFBL_0516</name>
</gene>
<comment type="subcellular location">
    <subcellularLocation>
        <location evidence="5">Secreted</location>
    </subcellularLocation>
    <subcellularLocation>
        <location evidence="5">Bacterial flagellum</location>
    </subcellularLocation>
</comment>
<evidence type="ECO:0000259" key="7">
    <source>
        <dbReference type="Pfam" id="PF07195"/>
    </source>
</evidence>
<evidence type="ECO:0000313" key="9">
    <source>
        <dbReference type="Proteomes" id="UP000217785"/>
    </source>
</evidence>
<organism evidence="8 9">
    <name type="scientific">Effusibacillus lacus</name>
    <dbReference type="NCBI Taxonomy" id="1348429"/>
    <lineage>
        <taxon>Bacteria</taxon>
        <taxon>Bacillati</taxon>
        <taxon>Bacillota</taxon>
        <taxon>Bacilli</taxon>
        <taxon>Bacillales</taxon>
        <taxon>Alicyclobacillaceae</taxon>
        <taxon>Effusibacillus</taxon>
    </lineage>
</organism>
<keyword evidence="5" id="KW-0964">Secreted</keyword>
<dbReference type="OrthoDB" id="9776025at2"/>
<accession>A0A292YCA2</accession>
<proteinExistence type="inferred from homology"/>
<comment type="function">
    <text evidence="5">Required for morphogenesis and for the elongation of the flagellar filament by facilitating polymerization of the flagellin monomers at the tip of growing filament. Forms a capping structure, which prevents flagellin subunits (transported through the central channel of the flagellum) from leaking out without polymerization at the distal end.</text>
</comment>
<comment type="similarity">
    <text evidence="1 5">Belongs to the FliD family.</text>
</comment>
<reference evidence="9" key="1">
    <citation type="submission" date="2017-07" db="EMBL/GenBank/DDBJ databases">
        <title>Draft genome sequence of Effusibacillus lacus strain skLN1.</title>
        <authorList>
            <person name="Watanabe M."/>
            <person name="Kojima H."/>
            <person name="Fukui M."/>
        </authorList>
    </citation>
    <scope>NUCLEOTIDE SEQUENCE [LARGE SCALE GENOMIC DNA]</scope>
    <source>
        <strain evidence="9">skLN1</strain>
    </source>
</reference>
<dbReference type="Pfam" id="PF07196">
    <property type="entry name" value="Flagellin_IN"/>
    <property type="match status" value="1"/>
</dbReference>
<dbReference type="AlphaFoldDB" id="A0A292YCA2"/>
<evidence type="ECO:0000313" key="8">
    <source>
        <dbReference type="EMBL" id="GAX88902.1"/>
    </source>
</evidence>
<dbReference type="GO" id="GO:0007155">
    <property type="term" value="P:cell adhesion"/>
    <property type="evidence" value="ECO:0007669"/>
    <property type="project" value="InterPro"/>
</dbReference>
<dbReference type="Pfam" id="PF02465">
    <property type="entry name" value="FliD_N"/>
    <property type="match status" value="1"/>
</dbReference>
<name>A0A292YCA2_9BACL</name>
<evidence type="ECO:0000259" key="6">
    <source>
        <dbReference type="Pfam" id="PF02465"/>
    </source>
</evidence>
<protein>
    <recommendedName>
        <fullName evidence="5">Flagellar hook-associated protein 2</fullName>
        <shortName evidence="5">HAP2</shortName>
    </recommendedName>
    <alternativeName>
        <fullName evidence="5">Flagellar cap protein</fullName>
    </alternativeName>
</protein>
<dbReference type="InterPro" id="IPR040026">
    <property type="entry name" value="FliD"/>
</dbReference>
<evidence type="ECO:0000256" key="4">
    <source>
        <dbReference type="ARBA" id="ARBA00023143"/>
    </source>
</evidence>
<evidence type="ECO:0000256" key="5">
    <source>
        <dbReference type="RuleBase" id="RU362066"/>
    </source>
</evidence>
<dbReference type="GO" id="GO:0009421">
    <property type="term" value="C:bacterial-type flagellum filament cap"/>
    <property type="evidence" value="ECO:0007669"/>
    <property type="project" value="InterPro"/>
</dbReference>
<keyword evidence="9" id="KW-1185">Reference proteome</keyword>
<keyword evidence="3 5" id="KW-0175">Coiled coil</keyword>
<feature type="domain" description="Flagellar hook-associated protein 2 C-terminal" evidence="7">
    <location>
        <begin position="217"/>
        <end position="444"/>
    </location>
</feature>
<dbReference type="InterPro" id="IPR003481">
    <property type="entry name" value="FliD_N"/>
</dbReference>
<comment type="subunit">
    <text evidence="2 5">Homopentamer.</text>
</comment>
<dbReference type="GO" id="GO:0071973">
    <property type="term" value="P:bacterial-type flagellum-dependent cell motility"/>
    <property type="evidence" value="ECO:0007669"/>
    <property type="project" value="TreeGrafter"/>
</dbReference>
<evidence type="ECO:0000256" key="2">
    <source>
        <dbReference type="ARBA" id="ARBA00011255"/>
    </source>
</evidence>
<dbReference type="Pfam" id="PF07195">
    <property type="entry name" value="FliD_C"/>
    <property type="match status" value="1"/>
</dbReference>